<dbReference type="Proteomes" id="UP000630805">
    <property type="component" value="Unassembled WGS sequence"/>
</dbReference>
<gene>
    <name evidence="1" type="ORF">HW561_16830</name>
</gene>
<dbReference type="SUPFAM" id="SSF48452">
    <property type="entry name" value="TPR-like"/>
    <property type="match status" value="1"/>
</dbReference>
<dbReference type="EMBL" id="JABXWT010000012">
    <property type="protein sequence ID" value="NVO57463.1"/>
    <property type="molecule type" value="Genomic_DNA"/>
</dbReference>
<dbReference type="Gene3D" id="1.25.40.10">
    <property type="entry name" value="Tetratricopeptide repeat domain"/>
    <property type="match status" value="1"/>
</dbReference>
<evidence type="ECO:0000313" key="1">
    <source>
        <dbReference type="EMBL" id="NVO57463.1"/>
    </source>
</evidence>
<sequence length="63" mass="7083">MAALHTSAINAQVELQPEMNDWDGALESLNAFIAFDPDDNRHWAKRGQVLEELGRPDDALTNY</sequence>
<proteinExistence type="predicted"/>
<dbReference type="RefSeq" id="WP_176866533.1">
    <property type="nucleotide sequence ID" value="NZ_JABXWT010000012.1"/>
</dbReference>
<protein>
    <recommendedName>
        <fullName evidence="3">Tetratricopeptide repeat protein</fullName>
    </recommendedName>
</protein>
<comment type="caution">
    <text evidence="1">The sequence shown here is derived from an EMBL/GenBank/DDBJ whole genome shotgun (WGS) entry which is preliminary data.</text>
</comment>
<organism evidence="1 2">
    <name type="scientific">Ruegeria haliotis</name>
    <dbReference type="NCBI Taxonomy" id="2747601"/>
    <lineage>
        <taxon>Bacteria</taxon>
        <taxon>Pseudomonadati</taxon>
        <taxon>Pseudomonadota</taxon>
        <taxon>Alphaproteobacteria</taxon>
        <taxon>Rhodobacterales</taxon>
        <taxon>Roseobacteraceae</taxon>
        <taxon>Ruegeria</taxon>
    </lineage>
</organism>
<dbReference type="InterPro" id="IPR011990">
    <property type="entry name" value="TPR-like_helical_dom_sf"/>
</dbReference>
<name>A0ABX2PTH0_9RHOB</name>
<evidence type="ECO:0000313" key="2">
    <source>
        <dbReference type="Proteomes" id="UP000630805"/>
    </source>
</evidence>
<evidence type="ECO:0008006" key="3">
    <source>
        <dbReference type="Google" id="ProtNLM"/>
    </source>
</evidence>
<keyword evidence="2" id="KW-1185">Reference proteome</keyword>
<accession>A0ABX2PTH0</accession>
<reference evidence="1 2" key="1">
    <citation type="submission" date="2020-06" db="EMBL/GenBank/DDBJ databases">
        <authorList>
            <person name="Cao W.R."/>
        </authorList>
    </citation>
    <scope>NUCLEOTIDE SEQUENCE [LARGE SCALE GENOMIC DNA]</scope>
    <source>
        <strain evidence="1 2">B1Z28</strain>
    </source>
</reference>